<dbReference type="PANTHER" id="PTHR35011">
    <property type="entry name" value="2,3-DIKETO-L-GULONATE TRAP TRANSPORTER SMALL PERMEASE PROTEIN YIAM"/>
    <property type="match status" value="1"/>
</dbReference>
<comment type="similarity">
    <text evidence="8">Belongs to the TRAP transporter small permease family.</text>
</comment>
<dbReference type="PANTHER" id="PTHR35011:SF11">
    <property type="entry name" value="TRAP TRANSPORTER SMALL PERMEASE PROTEIN"/>
    <property type="match status" value="1"/>
</dbReference>
<gene>
    <name evidence="11" type="ORF">EDD31_1526</name>
</gene>
<evidence type="ECO:0000256" key="2">
    <source>
        <dbReference type="ARBA" id="ARBA00022448"/>
    </source>
</evidence>
<feature type="transmembrane region" description="Helical" evidence="9">
    <location>
        <begin position="12"/>
        <end position="33"/>
    </location>
</feature>
<evidence type="ECO:0000256" key="6">
    <source>
        <dbReference type="ARBA" id="ARBA00022989"/>
    </source>
</evidence>
<dbReference type="RefSeq" id="WP_123303617.1">
    <property type="nucleotide sequence ID" value="NZ_RKHK01000001.1"/>
</dbReference>
<feature type="transmembrane region" description="Helical" evidence="9">
    <location>
        <begin position="53"/>
        <end position="76"/>
    </location>
</feature>
<evidence type="ECO:0000256" key="8">
    <source>
        <dbReference type="ARBA" id="ARBA00038436"/>
    </source>
</evidence>
<name>A0A3N2BD30_9MICO</name>
<evidence type="ECO:0000256" key="4">
    <source>
        <dbReference type="ARBA" id="ARBA00022519"/>
    </source>
</evidence>
<keyword evidence="12" id="KW-1185">Reference proteome</keyword>
<dbReference type="AlphaFoldDB" id="A0A3N2BD30"/>
<sequence>MKRLVDHLYRVVVILCAVALAATVAMVAFQILGRYLPFVQRALWTEELSRMGLVWLVFLGAAAGVRTSDHFLIDLIPRRLGPQLKRVLATLGLALVAAVAVALLVGSIPFVQTGTGRTSTTSGMSLVYTYLAPAVSAVLMLVFTIQVWWEAMQDPENKGLQLRGTEMAEQVELDDLGLGDVPPAGGEGPWVR</sequence>
<feature type="domain" description="Tripartite ATP-independent periplasmic transporters DctQ component" evidence="10">
    <location>
        <begin position="24"/>
        <end position="153"/>
    </location>
</feature>
<dbReference type="GO" id="GO:0022857">
    <property type="term" value="F:transmembrane transporter activity"/>
    <property type="evidence" value="ECO:0007669"/>
    <property type="project" value="TreeGrafter"/>
</dbReference>
<proteinExistence type="inferred from homology"/>
<keyword evidence="7 9" id="KW-0472">Membrane</keyword>
<evidence type="ECO:0000256" key="1">
    <source>
        <dbReference type="ARBA" id="ARBA00004429"/>
    </source>
</evidence>
<evidence type="ECO:0000256" key="3">
    <source>
        <dbReference type="ARBA" id="ARBA00022475"/>
    </source>
</evidence>
<evidence type="ECO:0000256" key="5">
    <source>
        <dbReference type="ARBA" id="ARBA00022692"/>
    </source>
</evidence>
<keyword evidence="3" id="KW-1003">Cell membrane</keyword>
<dbReference type="Pfam" id="PF04290">
    <property type="entry name" value="DctQ"/>
    <property type="match status" value="1"/>
</dbReference>
<dbReference type="GO" id="GO:0005886">
    <property type="term" value="C:plasma membrane"/>
    <property type="evidence" value="ECO:0007669"/>
    <property type="project" value="UniProtKB-SubCell"/>
</dbReference>
<evidence type="ECO:0000313" key="11">
    <source>
        <dbReference type="EMBL" id="ROR73160.1"/>
    </source>
</evidence>
<feature type="transmembrane region" description="Helical" evidence="9">
    <location>
        <begin position="88"/>
        <end position="110"/>
    </location>
</feature>
<keyword evidence="4" id="KW-0997">Cell inner membrane</keyword>
<dbReference type="InterPro" id="IPR007387">
    <property type="entry name" value="TRAP_DctQ"/>
</dbReference>
<comment type="caution">
    <text evidence="11">The sequence shown here is derived from an EMBL/GenBank/DDBJ whole genome shotgun (WGS) entry which is preliminary data.</text>
</comment>
<evidence type="ECO:0000256" key="7">
    <source>
        <dbReference type="ARBA" id="ARBA00023136"/>
    </source>
</evidence>
<accession>A0A3N2BD30</accession>
<keyword evidence="2" id="KW-0813">Transport</keyword>
<dbReference type="EMBL" id="RKHK01000001">
    <property type="protein sequence ID" value="ROR73160.1"/>
    <property type="molecule type" value="Genomic_DNA"/>
</dbReference>
<feature type="transmembrane region" description="Helical" evidence="9">
    <location>
        <begin position="130"/>
        <end position="149"/>
    </location>
</feature>
<organism evidence="11 12">
    <name type="scientific">Bogoriella caseilytica</name>
    <dbReference type="NCBI Taxonomy" id="56055"/>
    <lineage>
        <taxon>Bacteria</taxon>
        <taxon>Bacillati</taxon>
        <taxon>Actinomycetota</taxon>
        <taxon>Actinomycetes</taxon>
        <taxon>Micrococcales</taxon>
        <taxon>Bogoriellaceae</taxon>
        <taxon>Bogoriella</taxon>
    </lineage>
</organism>
<protein>
    <submittedName>
        <fullName evidence="11">TRAP-type C4-dicarboxylate transport system permease small subunit</fullName>
    </submittedName>
</protein>
<keyword evidence="6 9" id="KW-1133">Transmembrane helix</keyword>
<keyword evidence="5 9" id="KW-0812">Transmembrane</keyword>
<evidence type="ECO:0000259" key="10">
    <source>
        <dbReference type="Pfam" id="PF04290"/>
    </source>
</evidence>
<evidence type="ECO:0000313" key="12">
    <source>
        <dbReference type="Proteomes" id="UP000280668"/>
    </source>
</evidence>
<evidence type="ECO:0000256" key="9">
    <source>
        <dbReference type="SAM" id="Phobius"/>
    </source>
</evidence>
<dbReference type="InterPro" id="IPR055348">
    <property type="entry name" value="DctQ"/>
</dbReference>
<reference evidence="11 12" key="1">
    <citation type="submission" date="2018-11" db="EMBL/GenBank/DDBJ databases">
        <title>Sequencing the genomes of 1000 actinobacteria strains.</title>
        <authorList>
            <person name="Klenk H.-P."/>
        </authorList>
    </citation>
    <scope>NUCLEOTIDE SEQUENCE [LARGE SCALE GENOMIC DNA]</scope>
    <source>
        <strain evidence="11 12">DSM 11294</strain>
    </source>
</reference>
<comment type="subcellular location">
    <subcellularLocation>
        <location evidence="1">Cell inner membrane</location>
        <topology evidence="1">Multi-pass membrane protein</topology>
    </subcellularLocation>
</comment>
<dbReference type="Proteomes" id="UP000280668">
    <property type="component" value="Unassembled WGS sequence"/>
</dbReference>
<dbReference type="GO" id="GO:0015740">
    <property type="term" value="P:C4-dicarboxylate transport"/>
    <property type="evidence" value="ECO:0007669"/>
    <property type="project" value="TreeGrafter"/>
</dbReference>
<dbReference type="OrthoDB" id="3557025at2"/>